<reference evidence="3 4" key="1">
    <citation type="journal article" date="2012" name="J. Bacteriol.">
        <title>Draft Genome Sequence of Mesorhizobium alhagi CCNWXJ12-2T, a Novel Salt-Resistant Species Isolated from the Desert of Northwestern China.</title>
        <authorList>
            <person name="Zhou M."/>
            <person name="Chen W."/>
            <person name="Chen H."/>
            <person name="Wei G."/>
        </authorList>
    </citation>
    <scope>NUCLEOTIDE SEQUENCE [LARGE SCALE GENOMIC DNA]</scope>
    <source>
        <strain evidence="3 4">CCNWXJ12-2</strain>
    </source>
</reference>
<dbReference type="NCBIfam" id="TIGR01840">
    <property type="entry name" value="esterase_phb"/>
    <property type="match status" value="1"/>
</dbReference>
<dbReference type="Gene3D" id="3.40.50.1820">
    <property type="entry name" value="alpha/beta hydrolase"/>
    <property type="match status" value="1"/>
</dbReference>
<evidence type="ECO:0000313" key="4">
    <source>
        <dbReference type="Proteomes" id="UP000003250"/>
    </source>
</evidence>
<dbReference type="Proteomes" id="UP000003250">
    <property type="component" value="Unassembled WGS sequence"/>
</dbReference>
<dbReference type="GO" id="GO:0005576">
    <property type="term" value="C:extracellular region"/>
    <property type="evidence" value="ECO:0007669"/>
    <property type="project" value="InterPro"/>
</dbReference>
<keyword evidence="2" id="KW-0378">Hydrolase</keyword>
<organism evidence="3 4">
    <name type="scientific">Mesorhizobium alhagi CCNWXJ12-2</name>
    <dbReference type="NCBI Taxonomy" id="1107882"/>
    <lineage>
        <taxon>Bacteria</taxon>
        <taxon>Pseudomonadati</taxon>
        <taxon>Pseudomonadota</taxon>
        <taxon>Alphaproteobacteria</taxon>
        <taxon>Hyphomicrobiales</taxon>
        <taxon>Phyllobacteriaceae</taxon>
        <taxon>Allomesorhizobium</taxon>
    </lineage>
</organism>
<dbReference type="AlphaFoldDB" id="H0I339"/>
<dbReference type="InterPro" id="IPR010126">
    <property type="entry name" value="Esterase_phb"/>
</dbReference>
<dbReference type="PANTHER" id="PTHR43037">
    <property type="entry name" value="UNNAMED PRODUCT-RELATED"/>
    <property type="match status" value="1"/>
</dbReference>
<name>H0I339_9HYPH</name>
<dbReference type="SUPFAM" id="SSF53474">
    <property type="entry name" value="alpha/beta-Hydrolases"/>
    <property type="match status" value="2"/>
</dbReference>
<evidence type="ECO:0000256" key="2">
    <source>
        <dbReference type="ARBA" id="ARBA00022801"/>
    </source>
</evidence>
<proteinExistence type="predicted"/>
<dbReference type="GO" id="GO:0016787">
    <property type="term" value="F:hydrolase activity"/>
    <property type="evidence" value="ECO:0007669"/>
    <property type="project" value="UniProtKB-KW"/>
</dbReference>
<keyword evidence="4" id="KW-1185">Reference proteome</keyword>
<dbReference type="PATRIC" id="fig|1107882.3.peg.6656"/>
<protein>
    <submittedName>
        <fullName evidence="3">PHB depolymerase family esterase</fullName>
    </submittedName>
</protein>
<sequence length="423" mass="44074">MTMNEDFVAAVRRATLSTRASNVAEATRVIQDALAGHAISGRQDGTIPEIVAPPARFGPTPFPVDPDADLVEPADDSAKVSARLDLSPTSNRLRKPLGETVRILREGRFATNALASLPGMGLTGSTGLATLPALPEGAQFQTRSFTCMAGTRSYRLYIPASAPNRPRGLVVMLHGCKQNPDDFAAGTGMNAVAEANSLLVAYPGQTGADNASSCWNWFRPGDQGRDSGEPSIIAGITREIMSEFGIERRQVFVAGLSAGGAMAAVMGETYPDIYAGVGIHSGLACGSANDVMSAFAAMRGDAGLPGHTCSRTANGASNPIRTVVFHGAGDRTVHPSNADRIVAAAAPHWADSTVRKESGRGAGGRTYTRTVLVDPAELPVVEHWLVDGAGHAWSGGQAAGSYTDPKGPDASSEMVRFFLSGQT</sequence>
<evidence type="ECO:0000256" key="1">
    <source>
        <dbReference type="ARBA" id="ARBA00022729"/>
    </source>
</evidence>
<dbReference type="InterPro" id="IPR050955">
    <property type="entry name" value="Plant_Biomass_Hydrol_Est"/>
</dbReference>
<accession>H0I339</accession>
<dbReference type="Pfam" id="PF10503">
    <property type="entry name" value="Esterase_PHB"/>
    <property type="match status" value="1"/>
</dbReference>
<dbReference type="InterPro" id="IPR029058">
    <property type="entry name" value="AB_hydrolase_fold"/>
</dbReference>
<evidence type="ECO:0000313" key="3">
    <source>
        <dbReference type="EMBL" id="EHK52587.1"/>
    </source>
</evidence>
<dbReference type="EMBL" id="AHAM01000314">
    <property type="protein sequence ID" value="EHK52587.1"/>
    <property type="molecule type" value="Genomic_DNA"/>
</dbReference>
<gene>
    <name evidence="3" type="ORF">MAXJ12_34504</name>
</gene>
<dbReference type="PANTHER" id="PTHR43037:SF1">
    <property type="entry name" value="BLL1128 PROTEIN"/>
    <property type="match status" value="1"/>
</dbReference>
<keyword evidence="1" id="KW-0732">Signal</keyword>